<proteinExistence type="predicted"/>
<name>A0A7S1NHH3_9EUGL</name>
<protein>
    <submittedName>
        <fullName evidence="3">Uncharacterized protein</fullName>
    </submittedName>
</protein>
<evidence type="ECO:0000256" key="1">
    <source>
        <dbReference type="SAM" id="MobiDB-lite"/>
    </source>
</evidence>
<evidence type="ECO:0000313" key="3">
    <source>
        <dbReference type="EMBL" id="CAD9019866.1"/>
    </source>
</evidence>
<dbReference type="EMBL" id="HBGA01083072">
    <property type="protein sequence ID" value="CAD9019866.1"/>
    <property type="molecule type" value="Transcribed_RNA"/>
</dbReference>
<keyword evidence="2" id="KW-0472">Membrane</keyword>
<keyword evidence="2" id="KW-1133">Transmembrane helix</keyword>
<feature type="region of interest" description="Disordered" evidence="1">
    <location>
        <begin position="67"/>
        <end position="90"/>
    </location>
</feature>
<organism evidence="3">
    <name type="scientific">Eutreptiella gymnastica</name>
    <dbReference type="NCBI Taxonomy" id="73025"/>
    <lineage>
        <taxon>Eukaryota</taxon>
        <taxon>Discoba</taxon>
        <taxon>Euglenozoa</taxon>
        <taxon>Euglenida</taxon>
        <taxon>Spirocuta</taxon>
        <taxon>Euglenophyceae</taxon>
        <taxon>Eutreptiales</taxon>
        <taxon>Eutreptiaceae</taxon>
        <taxon>Eutreptiella</taxon>
    </lineage>
</organism>
<evidence type="ECO:0000256" key="2">
    <source>
        <dbReference type="SAM" id="Phobius"/>
    </source>
</evidence>
<sequence>MKCLGRCAGWTVEKSQKLGQKGPNCHALEPPPKGATTLLLLLFLLALGWAWLAVTQAGRNDLLHALSGNGPRRDATRPQHHRGRRIGGQGAAPVPAGALLFEECAHLLPKGLRYLQGFNRCSTPRITCSLVQCCRGFSRFTGLPTL</sequence>
<gene>
    <name evidence="3" type="ORF">EGYM00392_LOCUS30980</name>
</gene>
<feature type="transmembrane region" description="Helical" evidence="2">
    <location>
        <begin position="35"/>
        <end position="54"/>
    </location>
</feature>
<keyword evidence="2" id="KW-0812">Transmembrane</keyword>
<dbReference type="AlphaFoldDB" id="A0A7S1NHH3"/>
<reference evidence="3" key="1">
    <citation type="submission" date="2021-01" db="EMBL/GenBank/DDBJ databases">
        <authorList>
            <person name="Corre E."/>
            <person name="Pelletier E."/>
            <person name="Niang G."/>
            <person name="Scheremetjew M."/>
            <person name="Finn R."/>
            <person name="Kale V."/>
            <person name="Holt S."/>
            <person name="Cochrane G."/>
            <person name="Meng A."/>
            <person name="Brown T."/>
            <person name="Cohen L."/>
        </authorList>
    </citation>
    <scope>NUCLEOTIDE SEQUENCE</scope>
    <source>
        <strain evidence="3">NIES-381</strain>
    </source>
</reference>
<accession>A0A7S1NHH3</accession>